<proteinExistence type="predicted"/>
<reference evidence="1 2" key="1">
    <citation type="submission" date="2020-04" db="EMBL/GenBank/DDBJ databases">
        <title>Knoellia sp. isolate from air conditioner.</title>
        <authorList>
            <person name="Chea S."/>
            <person name="Kim D.-U."/>
        </authorList>
    </citation>
    <scope>NUCLEOTIDE SEQUENCE [LARGE SCALE GENOMIC DNA]</scope>
    <source>
        <strain evidence="1 2">DB2414S</strain>
    </source>
</reference>
<keyword evidence="2" id="KW-1185">Reference proteome</keyword>
<dbReference type="EMBL" id="JABEPQ010000001">
    <property type="protein sequence ID" value="NNM44516.1"/>
    <property type="molecule type" value="Genomic_DNA"/>
</dbReference>
<protein>
    <submittedName>
        <fullName evidence="1">Uncharacterized protein</fullName>
    </submittedName>
</protein>
<sequence length="66" mass="7289">MSAVVWEIPSGRVSFGVTRMTYRVQRVTVLGPVPFEPGMVRVRLAGGAVVRALREHLRPVDEEGGR</sequence>
<accession>A0A849H406</accession>
<dbReference type="AlphaFoldDB" id="A0A849H406"/>
<dbReference type="RefSeq" id="WP_171241659.1">
    <property type="nucleotide sequence ID" value="NZ_JABEPQ010000001.1"/>
</dbReference>
<evidence type="ECO:0000313" key="2">
    <source>
        <dbReference type="Proteomes" id="UP000588586"/>
    </source>
</evidence>
<evidence type="ECO:0000313" key="1">
    <source>
        <dbReference type="EMBL" id="NNM44516.1"/>
    </source>
</evidence>
<gene>
    <name evidence="1" type="ORF">HJG52_00645</name>
</gene>
<dbReference type="Proteomes" id="UP000588586">
    <property type="component" value="Unassembled WGS sequence"/>
</dbReference>
<name>A0A849H406_9MICO</name>
<organism evidence="1 2">
    <name type="scientific">Knoellia koreensis</name>
    <dbReference type="NCBI Taxonomy" id="2730921"/>
    <lineage>
        <taxon>Bacteria</taxon>
        <taxon>Bacillati</taxon>
        <taxon>Actinomycetota</taxon>
        <taxon>Actinomycetes</taxon>
        <taxon>Micrococcales</taxon>
        <taxon>Intrasporangiaceae</taxon>
        <taxon>Knoellia</taxon>
    </lineage>
</organism>
<comment type="caution">
    <text evidence="1">The sequence shown here is derived from an EMBL/GenBank/DDBJ whole genome shotgun (WGS) entry which is preliminary data.</text>
</comment>